<evidence type="ECO:0000313" key="4">
    <source>
        <dbReference type="Proteomes" id="UP000237144"/>
    </source>
</evidence>
<keyword evidence="2" id="KW-1133">Transmembrane helix</keyword>
<evidence type="ECO:0000313" key="3">
    <source>
        <dbReference type="EMBL" id="POY73899.1"/>
    </source>
</evidence>
<accession>A0A2S5BAU6</accession>
<sequence length="242" mass="23921">MSDLDPFAAKGTNSVPPGIHDSDLFAATPRSPPTAPTSASGAGGPRSIPLLSAAGTTTGRTGRSTSGRSVKTPWYLTWAGIVGLIVALLLAIGLGVGLGVGLGAKNDGGNPKSNAAMANGGGGGGTSTVPSQAIESSIVTADGSTTIVQVSVAGRPDSFETRTSYIGGSTVLVSAPLAGGGGATPIVTVSETLPPSTRVQTVYRTTFESTQTVTVTQPGGAAKTTTEVVTVERTVTAAARRR</sequence>
<feature type="compositionally biased region" description="Low complexity" evidence="1">
    <location>
        <begin position="55"/>
        <end position="68"/>
    </location>
</feature>
<dbReference type="EMBL" id="PJQD01000033">
    <property type="protein sequence ID" value="POY73899.1"/>
    <property type="molecule type" value="Genomic_DNA"/>
</dbReference>
<reference evidence="3 4" key="1">
    <citation type="journal article" date="2018" name="Front. Microbiol.">
        <title>Prospects for Fungal Bioremediation of Acidic Radioactive Waste Sites: Characterization and Genome Sequence of Rhodotorula taiwanensis MD1149.</title>
        <authorList>
            <person name="Tkavc R."/>
            <person name="Matrosova V.Y."/>
            <person name="Grichenko O.E."/>
            <person name="Gostincar C."/>
            <person name="Volpe R.P."/>
            <person name="Klimenkova P."/>
            <person name="Gaidamakova E.K."/>
            <person name="Zhou C.E."/>
            <person name="Stewart B.J."/>
            <person name="Lyman M.G."/>
            <person name="Malfatti S.A."/>
            <person name="Rubinfeld B."/>
            <person name="Courtot M."/>
            <person name="Singh J."/>
            <person name="Dalgard C.L."/>
            <person name="Hamilton T."/>
            <person name="Frey K.G."/>
            <person name="Gunde-Cimerman N."/>
            <person name="Dugan L."/>
            <person name="Daly M.J."/>
        </authorList>
    </citation>
    <scope>NUCLEOTIDE SEQUENCE [LARGE SCALE GENOMIC DNA]</scope>
    <source>
        <strain evidence="3 4">MD1149</strain>
    </source>
</reference>
<gene>
    <name evidence="3" type="ORF">BMF94_3070</name>
</gene>
<keyword evidence="4" id="KW-1185">Reference proteome</keyword>
<feature type="region of interest" description="Disordered" evidence="1">
    <location>
        <begin position="1"/>
        <end position="68"/>
    </location>
</feature>
<feature type="transmembrane region" description="Helical" evidence="2">
    <location>
        <begin position="75"/>
        <end position="102"/>
    </location>
</feature>
<dbReference type="OrthoDB" id="2530047at2759"/>
<dbReference type="Proteomes" id="UP000237144">
    <property type="component" value="Unassembled WGS sequence"/>
</dbReference>
<protein>
    <submittedName>
        <fullName evidence="3">Uncharacterized protein</fullName>
    </submittedName>
</protein>
<evidence type="ECO:0000256" key="2">
    <source>
        <dbReference type="SAM" id="Phobius"/>
    </source>
</evidence>
<name>A0A2S5BAU6_9BASI</name>
<comment type="caution">
    <text evidence="3">The sequence shown here is derived from an EMBL/GenBank/DDBJ whole genome shotgun (WGS) entry which is preliminary data.</text>
</comment>
<keyword evidence="2" id="KW-0472">Membrane</keyword>
<evidence type="ECO:0000256" key="1">
    <source>
        <dbReference type="SAM" id="MobiDB-lite"/>
    </source>
</evidence>
<proteinExistence type="predicted"/>
<organism evidence="3 4">
    <name type="scientific">Rhodotorula taiwanensis</name>
    <dbReference type="NCBI Taxonomy" id="741276"/>
    <lineage>
        <taxon>Eukaryota</taxon>
        <taxon>Fungi</taxon>
        <taxon>Dikarya</taxon>
        <taxon>Basidiomycota</taxon>
        <taxon>Pucciniomycotina</taxon>
        <taxon>Microbotryomycetes</taxon>
        <taxon>Sporidiobolales</taxon>
        <taxon>Sporidiobolaceae</taxon>
        <taxon>Rhodotorula</taxon>
    </lineage>
</organism>
<dbReference type="AlphaFoldDB" id="A0A2S5BAU6"/>
<keyword evidence="2" id="KW-0812">Transmembrane</keyword>